<protein>
    <submittedName>
        <fullName evidence="1">Methyl-accepting chemotaxis protein</fullName>
    </submittedName>
</protein>
<dbReference type="EMBL" id="CP027754">
    <property type="protein sequence ID" value="AZE55214.1"/>
    <property type="molecule type" value="Genomic_DNA"/>
</dbReference>
<evidence type="ECO:0000313" key="1">
    <source>
        <dbReference type="EMBL" id="AZE55214.1"/>
    </source>
</evidence>
<gene>
    <name evidence="1" type="ORF">C4K03_3059</name>
</gene>
<evidence type="ECO:0000313" key="2">
    <source>
        <dbReference type="Proteomes" id="UP000268696"/>
    </source>
</evidence>
<sequence>MKRSQQKATDSIDHCEQATQALERITKAASLITEMNTQIASSIEEQTAVAHEIQQNMTNIDQAANATRDETERASKASLHLRNLADHQHQLVTVFRVS</sequence>
<accession>A0A3G7U768</accession>
<dbReference type="AlphaFoldDB" id="A0A3G7U768"/>
<dbReference type="SUPFAM" id="SSF58104">
    <property type="entry name" value="Methyl-accepting chemotaxis protein (MCP) signaling domain"/>
    <property type="match status" value="1"/>
</dbReference>
<organism evidence="1 2">
    <name type="scientific">Pseudomonas synxantha</name>
    <dbReference type="NCBI Taxonomy" id="47883"/>
    <lineage>
        <taxon>Bacteria</taxon>
        <taxon>Pseudomonadati</taxon>
        <taxon>Pseudomonadota</taxon>
        <taxon>Gammaproteobacteria</taxon>
        <taxon>Pseudomonadales</taxon>
        <taxon>Pseudomonadaceae</taxon>
        <taxon>Pseudomonas</taxon>
    </lineage>
</organism>
<dbReference type="PANTHER" id="PTHR32089:SF112">
    <property type="entry name" value="LYSOZYME-LIKE PROTEIN-RELATED"/>
    <property type="match status" value="1"/>
</dbReference>
<name>A0A3G7U768_9PSED</name>
<proteinExistence type="predicted"/>
<dbReference type="PANTHER" id="PTHR32089">
    <property type="entry name" value="METHYL-ACCEPTING CHEMOTAXIS PROTEIN MCPB"/>
    <property type="match status" value="1"/>
</dbReference>
<dbReference type="Proteomes" id="UP000268696">
    <property type="component" value="Chromosome"/>
</dbReference>
<dbReference type="Gene3D" id="1.10.287.950">
    <property type="entry name" value="Methyl-accepting chemotaxis protein"/>
    <property type="match status" value="1"/>
</dbReference>
<reference evidence="1 2" key="1">
    <citation type="submission" date="2018-03" db="EMBL/GenBank/DDBJ databases">
        <title>Diversity of phytobeneficial traits revealed by whole-genome analysis of worldwide-isolated phenazine-producing Pseudomonas spp.</title>
        <authorList>
            <person name="Biessy A."/>
            <person name="Novinscak A."/>
            <person name="Blom J."/>
            <person name="Leger G."/>
            <person name="Thomashow L.S."/>
            <person name="Cazorla F.M."/>
            <person name="Josic D."/>
            <person name="Filion M."/>
        </authorList>
    </citation>
    <scope>NUCLEOTIDE SEQUENCE [LARGE SCALE GENOMIC DNA]</scope>
    <source>
        <strain evidence="1 2">30B</strain>
    </source>
</reference>